<dbReference type="RefSeq" id="WP_250428530.1">
    <property type="nucleotide sequence ID" value="NZ_JALPRR010000001.1"/>
</dbReference>
<dbReference type="SUPFAM" id="SSF141694">
    <property type="entry name" value="AF2212/PG0164-like"/>
    <property type="match status" value="1"/>
</dbReference>
<organism evidence="1 2">
    <name type="scientific">Pontibacter ruber</name>
    <dbReference type="NCBI Taxonomy" id="1343895"/>
    <lineage>
        <taxon>Bacteria</taxon>
        <taxon>Pseudomonadati</taxon>
        <taxon>Bacteroidota</taxon>
        <taxon>Cytophagia</taxon>
        <taxon>Cytophagales</taxon>
        <taxon>Hymenobacteraceae</taxon>
        <taxon>Pontibacter</taxon>
    </lineage>
</organism>
<gene>
    <name evidence="1" type="ORF">ACFSKP_10840</name>
</gene>
<accession>A0ABW5CWL1</accession>
<dbReference type="EMBL" id="JBHUIM010000001">
    <property type="protein sequence ID" value="MFD2246752.1"/>
    <property type="molecule type" value="Genomic_DNA"/>
</dbReference>
<proteinExistence type="predicted"/>
<keyword evidence="2" id="KW-1185">Reference proteome</keyword>
<evidence type="ECO:0000313" key="2">
    <source>
        <dbReference type="Proteomes" id="UP001597374"/>
    </source>
</evidence>
<dbReference type="Pfam" id="PF08922">
    <property type="entry name" value="DUF1905"/>
    <property type="match status" value="1"/>
</dbReference>
<protein>
    <submittedName>
        <fullName evidence="1">DUF1905 domain-containing protein</fullName>
    </submittedName>
</protein>
<dbReference type="Gene3D" id="2.40.30.100">
    <property type="entry name" value="AF2212/PG0164-like"/>
    <property type="match status" value="1"/>
</dbReference>
<comment type="caution">
    <text evidence="1">The sequence shown here is derived from an EMBL/GenBank/DDBJ whole genome shotgun (WGS) entry which is preliminary data.</text>
</comment>
<sequence length="161" mass="18501">MATEQPLINKPYLLEKFPGKGGWTYAAIPEIAPDKHAYFGWVRVKGSIDGYQLKGYHLMPMGNGQLFLPVKAEIRKKIKKQAGDWVQVILYADSTPQEVPEELLLCLKDEPAAYEKFLNCTDSEQKAFVDWIYSAKTDETKVERIVQTIHKLLNHQKLHDR</sequence>
<dbReference type="Proteomes" id="UP001597374">
    <property type="component" value="Unassembled WGS sequence"/>
</dbReference>
<dbReference type="Pfam" id="PF13376">
    <property type="entry name" value="OmdA"/>
    <property type="match status" value="1"/>
</dbReference>
<dbReference type="InterPro" id="IPR037079">
    <property type="entry name" value="AF2212/PG0164-like_sf"/>
</dbReference>
<reference evidence="2" key="1">
    <citation type="journal article" date="2019" name="Int. J. Syst. Evol. Microbiol.">
        <title>The Global Catalogue of Microorganisms (GCM) 10K type strain sequencing project: providing services to taxonomists for standard genome sequencing and annotation.</title>
        <authorList>
            <consortium name="The Broad Institute Genomics Platform"/>
            <consortium name="The Broad Institute Genome Sequencing Center for Infectious Disease"/>
            <person name="Wu L."/>
            <person name="Ma J."/>
        </authorList>
    </citation>
    <scope>NUCLEOTIDE SEQUENCE [LARGE SCALE GENOMIC DNA]</scope>
    <source>
        <strain evidence="2">CGMCC 4.1782</strain>
    </source>
</reference>
<evidence type="ECO:0000313" key="1">
    <source>
        <dbReference type="EMBL" id="MFD2246752.1"/>
    </source>
</evidence>
<dbReference type="InterPro" id="IPR015018">
    <property type="entry name" value="DUF1905"/>
</dbReference>
<name>A0ABW5CWL1_9BACT</name>